<evidence type="ECO:0000313" key="2">
    <source>
        <dbReference type="Proteomes" id="UP000635606"/>
    </source>
</evidence>
<keyword evidence="2" id="KW-1185">Reference proteome</keyword>
<dbReference type="EMBL" id="BOPH01000097">
    <property type="protein sequence ID" value="GIJ72170.1"/>
    <property type="molecule type" value="Genomic_DNA"/>
</dbReference>
<proteinExistence type="predicted"/>
<dbReference type="InterPro" id="IPR027417">
    <property type="entry name" value="P-loop_NTPase"/>
</dbReference>
<reference evidence="1" key="1">
    <citation type="submission" date="2021-01" db="EMBL/GenBank/DDBJ databases">
        <title>Whole genome shotgun sequence of Virgisporangium ochraceum NBRC 16418.</title>
        <authorList>
            <person name="Komaki H."/>
            <person name="Tamura T."/>
        </authorList>
    </citation>
    <scope>NUCLEOTIDE SEQUENCE</scope>
    <source>
        <strain evidence="1">NBRC 16418</strain>
    </source>
</reference>
<dbReference type="RefSeq" id="WP_203932024.1">
    <property type="nucleotide sequence ID" value="NZ_BOPH01000097.1"/>
</dbReference>
<comment type="caution">
    <text evidence="1">The sequence shown here is derived from an EMBL/GenBank/DDBJ whole genome shotgun (WGS) entry which is preliminary data.</text>
</comment>
<name>A0A8J4A2H2_9ACTN</name>
<sequence length="214" mass="23942">MITDDAQLRDRLGHVYWIGGGSGGGKSTIATRLARRYGLDVHATDDTMGDHVRRSAPGDTPYLQRFLAMDMDERWVDRSPPTMLETFHWYRGEGFGLIVEDLLALPPGRGVVVEGFRLLPELVAPLLADPRHAVWLLPTPEFRRAAFESRGGLWQIAGRTGDPDRALRNLLDRDGMFTDRLRAETTRLGLPVVEVDLTVTEDDLVTRVADSFGF</sequence>
<gene>
    <name evidence="1" type="ORF">Voc01_070870</name>
</gene>
<dbReference type="Gene3D" id="3.40.50.300">
    <property type="entry name" value="P-loop containing nucleotide triphosphate hydrolases"/>
    <property type="match status" value="1"/>
</dbReference>
<organism evidence="1 2">
    <name type="scientific">Virgisporangium ochraceum</name>
    <dbReference type="NCBI Taxonomy" id="65505"/>
    <lineage>
        <taxon>Bacteria</taxon>
        <taxon>Bacillati</taxon>
        <taxon>Actinomycetota</taxon>
        <taxon>Actinomycetes</taxon>
        <taxon>Micromonosporales</taxon>
        <taxon>Micromonosporaceae</taxon>
        <taxon>Virgisporangium</taxon>
    </lineage>
</organism>
<dbReference type="Proteomes" id="UP000635606">
    <property type="component" value="Unassembled WGS sequence"/>
</dbReference>
<protein>
    <submittedName>
        <fullName evidence="1">Uncharacterized protein</fullName>
    </submittedName>
</protein>
<accession>A0A8J4A2H2</accession>
<dbReference type="AlphaFoldDB" id="A0A8J4A2H2"/>
<dbReference type="SUPFAM" id="SSF52540">
    <property type="entry name" value="P-loop containing nucleoside triphosphate hydrolases"/>
    <property type="match status" value="1"/>
</dbReference>
<evidence type="ECO:0000313" key="1">
    <source>
        <dbReference type="EMBL" id="GIJ72170.1"/>
    </source>
</evidence>